<dbReference type="PANTHER" id="PTHR31423:SF3">
    <property type="entry name" value="PROLYL-TRNA SYNTHETASE ASSOCIATED DOMAIN-CONTAINING PROTEIN 1-RELATED"/>
    <property type="match status" value="1"/>
</dbReference>
<dbReference type="AlphaFoldDB" id="A0A9X2HFC0"/>
<dbReference type="Pfam" id="PF04073">
    <property type="entry name" value="tRNA_edit"/>
    <property type="match status" value="1"/>
</dbReference>
<comment type="similarity">
    <text evidence="1">Belongs to the PRORSD1 family.</text>
</comment>
<accession>A0A9X2HFC0</accession>
<dbReference type="SUPFAM" id="SSF55826">
    <property type="entry name" value="YbaK/ProRS associated domain"/>
    <property type="match status" value="1"/>
</dbReference>
<gene>
    <name evidence="3" type="ORF">MJ956_15570</name>
</gene>
<evidence type="ECO:0000256" key="1">
    <source>
        <dbReference type="ARBA" id="ARBA00010201"/>
    </source>
</evidence>
<dbReference type="Gene3D" id="3.90.960.10">
    <property type="entry name" value="YbaK/aminoacyl-tRNA synthetase-associated domain"/>
    <property type="match status" value="1"/>
</dbReference>
<evidence type="ECO:0000313" key="3">
    <source>
        <dbReference type="EMBL" id="MCP3056554.1"/>
    </source>
</evidence>
<sequence>MKTRTDLIRHLDDLGIRTETVEHPPLHSVEESRALRGTIPGGHTKNLFLKDKKGRIFLVVAEETRAVDLKGLHKRIGASGRLSFASGDQMRALLGVEPGSVTAFGVINDTERQVRVVLDEQLLVHDMVNCHPMTNAATTTIATSALMAFFQSTGHEPLIIGLEAPAGDDDGQTA</sequence>
<dbReference type="Proteomes" id="UP001155220">
    <property type="component" value="Unassembled WGS sequence"/>
</dbReference>
<name>A0A9X2HFC0_9HYPH</name>
<dbReference type="GO" id="GO:0002161">
    <property type="term" value="F:aminoacyl-tRNA deacylase activity"/>
    <property type="evidence" value="ECO:0007669"/>
    <property type="project" value="InterPro"/>
</dbReference>
<comment type="caution">
    <text evidence="3">The sequence shown here is derived from an EMBL/GenBank/DDBJ whole genome shotgun (WGS) entry which is preliminary data.</text>
</comment>
<dbReference type="FunFam" id="3.90.960.10:FF:000005">
    <property type="entry name" value="Putative prolyl-tRNA synthetase"/>
    <property type="match status" value="1"/>
</dbReference>
<dbReference type="PANTHER" id="PTHR31423">
    <property type="entry name" value="YBAK DOMAIN-CONTAINING PROTEIN"/>
    <property type="match status" value="1"/>
</dbReference>
<dbReference type="RefSeq" id="WP_253965358.1">
    <property type="nucleotide sequence ID" value="NZ_JALHBS010000100.1"/>
</dbReference>
<dbReference type="CDD" id="cd04335">
    <property type="entry name" value="PrdX_deacylase"/>
    <property type="match status" value="1"/>
</dbReference>
<reference evidence="3" key="1">
    <citation type="submission" date="2022-03" db="EMBL/GenBank/DDBJ databases">
        <title>Aurantimonas Liuensis sp. Nov., isolated from the hadal seawater of the Mariana Trench.</title>
        <authorList>
            <person name="Liu R."/>
        </authorList>
    </citation>
    <scope>NUCLEOTIDE SEQUENCE</scope>
    <source>
        <strain evidence="3">LRZ36</strain>
    </source>
</reference>
<evidence type="ECO:0000259" key="2">
    <source>
        <dbReference type="Pfam" id="PF04073"/>
    </source>
</evidence>
<dbReference type="InterPro" id="IPR007214">
    <property type="entry name" value="YbaK/aa-tRNA-synth-assoc-dom"/>
</dbReference>
<feature type="domain" description="YbaK/aminoacyl-tRNA synthetase-associated" evidence="2">
    <location>
        <begin position="23"/>
        <end position="148"/>
    </location>
</feature>
<evidence type="ECO:0000313" key="4">
    <source>
        <dbReference type="Proteomes" id="UP001155220"/>
    </source>
</evidence>
<organism evidence="3 4">
    <name type="scientific">Aurantimonas marianensis</name>
    <dbReference type="NCBI Taxonomy" id="2920428"/>
    <lineage>
        <taxon>Bacteria</taxon>
        <taxon>Pseudomonadati</taxon>
        <taxon>Pseudomonadota</taxon>
        <taxon>Alphaproteobacteria</taxon>
        <taxon>Hyphomicrobiales</taxon>
        <taxon>Aurantimonadaceae</taxon>
        <taxon>Aurantimonas</taxon>
    </lineage>
</organism>
<protein>
    <submittedName>
        <fullName evidence="3">Prolyl-tRNA synthetase associated domain-containing protein</fullName>
    </submittedName>
</protein>
<dbReference type="EMBL" id="JALHBS010000100">
    <property type="protein sequence ID" value="MCP3056554.1"/>
    <property type="molecule type" value="Genomic_DNA"/>
</dbReference>
<dbReference type="InterPro" id="IPR036754">
    <property type="entry name" value="YbaK/aa-tRNA-synt-asso_dom_sf"/>
</dbReference>
<dbReference type="InterPro" id="IPR040285">
    <property type="entry name" value="ProX/PRXD1"/>
</dbReference>
<keyword evidence="4" id="KW-1185">Reference proteome</keyword>
<proteinExistence type="inferred from homology"/>